<dbReference type="RefSeq" id="XP_028021965.2">
    <property type="nucleotide sequence ID" value="XM_028166164.2"/>
</dbReference>
<name>A0A452CG47_BALAC</name>
<evidence type="ECO:0000256" key="1">
    <source>
        <dbReference type="SAM" id="MobiDB-lite"/>
    </source>
</evidence>
<dbReference type="GeneID" id="114237827"/>
<dbReference type="InParanoid" id="A0A452CG47"/>
<protein>
    <submittedName>
        <fullName evidence="3">HTLV-1-related endogenous sequence</fullName>
    </submittedName>
</protein>
<dbReference type="Proteomes" id="UP001652580">
    <property type="component" value="Chromosome 4"/>
</dbReference>
<sequence>MLGPPLRHFWPAAPPVSRGRLASSQRSTVPRLQALIARLRPRGSDLNAPGSPRPRPIATYAPPTSAAYASALLPQLLWRHFRRKGRARPRGWRESRVAVRQFPGLRLLGLGAPLGAAVVCRAGARPQPPSRGPCGPPLAAWRPPGSTEVSEARSKDPAPSPRPAGGIAMLPLAFRALVSGPCNRPLDRRIGLRRRRGSNCGWTESRAFPWDLGS</sequence>
<evidence type="ECO:0000313" key="3">
    <source>
        <dbReference type="RefSeq" id="XP_028021965.2"/>
    </source>
</evidence>
<proteinExistence type="predicted"/>
<keyword evidence="2" id="KW-1185">Reference proteome</keyword>
<gene>
    <name evidence="3" type="primary">LOC114237827</name>
</gene>
<evidence type="ECO:0000313" key="2">
    <source>
        <dbReference type="Proteomes" id="UP001652580"/>
    </source>
</evidence>
<organism evidence="2 3">
    <name type="scientific">Balaenoptera acutorostrata</name>
    <name type="common">Common minke whale</name>
    <name type="synonym">Balaena rostrata</name>
    <dbReference type="NCBI Taxonomy" id="9767"/>
    <lineage>
        <taxon>Eukaryota</taxon>
        <taxon>Metazoa</taxon>
        <taxon>Chordata</taxon>
        <taxon>Craniata</taxon>
        <taxon>Vertebrata</taxon>
        <taxon>Euteleostomi</taxon>
        <taxon>Mammalia</taxon>
        <taxon>Eutheria</taxon>
        <taxon>Laurasiatheria</taxon>
        <taxon>Artiodactyla</taxon>
        <taxon>Whippomorpha</taxon>
        <taxon>Cetacea</taxon>
        <taxon>Mysticeti</taxon>
        <taxon>Balaenopteridae</taxon>
        <taxon>Balaenoptera</taxon>
    </lineage>
</organism>
<reference evidence="3" key="1">
    <citation type="submission" date="2025-08" db="UniProtKB">
        <authorList>
            <consortium name="RefSeq"/>
        </authorList>
    </citation>
    <scope>IDENTIFICATION</scope>
</reference>
<feature type="region of interest" description="Disordered" evidence="1">
    <location>
        <begin position="124"/>
        <end position="164"/>
    </location>
</feature>
<feature type="compositionally biased region" description="Pro residues" evidence="1">
    <location>
        <begin position="126"/>
        <end position="136"/>
    </location>
</feature>
<dbReference type="AlphaFoldDB" id="A0A452CG47"/>
<accession>A0A452CG47</accession>